<dbReference type="SUPFAM" id="SSF49493">
    <property type="entry name" value="HSP40/DnaJ peptide-binding domain"/>
    <property type="match status" value="2"/>
</dbReference>
<feature type="binding site" evidence="10">
    <location>
        <position position="148"/>
    </location>
    <ligand>
        <name>Zn(2+)</name>
        <dbReference type="ChEBI" id="CHEBI:29105"/>
        <label>1</label>
    </ligand>
</feature>
<evidence type="ECO:0000256" key="6">
    <source>
        <dbReference type="ARBA" id="ARBA00023016"/>
    </source>
</evidence>
<keyword evidence="1 10" id="KW-0235">DNA replication</keyword>
<evidence type="ECO:0000256" key="3">
    <source>
        <dbReference type="ARBA" id="ARBA00022737"/>
    </source>
</evidence>
<comment type="caution">
    <text evidence="14">The sequence shown here is derived from an EMBL/GenBank/DDBJ whole genome shotgun (WGS) entry which is preliminary data.</text>
</comment>
<dbReference type="Gene3D" id="1.10.287.110">
    <property type="entry name" value="DnaJ domain"/>
    <property type="match status" value="1"/>
</dbReference>
<dbReference type="GO" id="GO:0005737">
    <property type="term" value="C:cytoplasm"/>
    <property type="evidence" value="ECO:0007669"/>
    <property type="project" value="UniProtKB-SubCell"/>
</dbReference>
<dbReference type="SMART" id="SM00271">
    <property type="entry name" value="DnaJ"/>
    <property type="match status" value="1"/>
</dbReference>
<gene>
    <name evidence="10 14" type="primary">dnaJ</name>
    <name evidence="14" type="ORF">IAC72_02075</name>
</gene>
<dbReference type="InterPro" id="IPR036869">
    <property type="entry name" value="J_dom_sf"/>
</dbReference>
<feature type="repeat" description="CXXCXGXG motif" evidence="10">
    <location>
        <begin position="165"/>
        <end position="172"/>
    </location>
</feature>
<feature type="binding site" evidence="10">
    <location>
        <position position="194"/>
    </location>
    <ligand>
        <name>Zn(2+)</name>
        <dbReference type="ChEBI" id="CHEBI:29105"/>
        <label>2</label>
    </ligand>
</feature>
<dbReference type="FunFam" id="2.60.260.20:FF:000013">
    <property type="entry name" value="DnaJ subfamily B member 11"/>
    <property type="match status" value="1"/>
</dbReference>
<feature type="binding site" evidence="10">
    <location>
        <position position="165"/>
    </location>
    <ligand>
        <name>Zn(2+)</name>
        <dbReference type="ChEBI" id="CHEBI:29105"/>
        <label>2</label>
    </ligand>
</feature>
<evidence type="ECO:0000256" key="10">
    <source>
        <dbReference type="HAMAP-Rule" id="MF_01152"/>
    </source>
</evidence>
<dbReference type="PANTHER" id="PTHR43096">
    <property type="entry name" value="DNAJ HOMOLOG 1, MITOCHONDRIAL-RELATED"/>
    <property type="match status" value="1"/>
</dbReference>
<dbReference type="PANTHER" id="PTHR43096:SF52">
    <property type="entry name" value="DNAJ HOMOLOG 1, MITOCHONDRIAL-RELATED"/>
    <property type="match status" value="1"/>
</dbReference>
<dbReference type="InterPro" id="IPR012724">
    <property type="entry name" value="DnaJ"/>
</dbReference>
<evidence type="ECO:0000256" key="7">
    <source>
        <dbReference type="ARBA" id="ARBA00023186"/>
    </source>
</evidence>
<dbReference type="GO" id="GO:0008270">
    <property type="term" value="F:zinc ion binding"/>
    <property type="evidence" value="ECO:0007669"/>
    <property type="project" value="UniProtKB-UniRule"/>
</dbReference>
<feature type="binding site" evidence="10">
    <location>
        <position position="191"/>
    </location>
    <ligand>
        <name>Zn(2+)</name>
        <dbReference type="ChEBI" id="CHEBI:29105"/>
        <label>2</label>
    </ligand>
</feature>
<dbReference type="PROSITE" id="PS50076">
    <property type="entry name" value="DNAJ_2"/>
    <property type="match status" value="1"/>
</dbReference>
<dbReference type="HAMAP" id="MF_01152">
    <property type="entry name" value="DnaJ"/>
    <property type="match status" value="1"/>
</dbReference>
<dbReference type="GO" id="GO:0051082">
    <property type="term" value="F:unfolded protein binding"/>
    <property type="evidence" value="ECO:0007669"/>
    <property type="project" value="UniProtKB-UniRule"/>
</dbReference>
<dbReference type="GO" id="GO:0031072">
    <property type="term" value="F:heat shock protein binding"/>
    <property type="evidence" value="ECO:0007669"/>
    <property type="project" value="InterPro"/>
</dbReference>
<evidence type="ECO:0000259" key="13">
    <source>
        <dbReference type="PROSITE" id="PS51188"/>
    </source>
</evidence>
<feature type="binding site" evidence="10">
    <location>
        <position position="168"/>
    </location>
    <ligand>
        <name>Zn(2+)</name>
        <dbReference type="ChEBI" id="CHEBI:29105"/>
        <label>2</label>
    </ligand>
</feature>
<keyword evidence="6 10" id="KW-0346">Stress response</keyword>
<feature type="binding site" evidence="10">
    <location>
        <position position="208"/>
    </location>
    <ligand>
        <name>Zn(2+)</name>
        <dbReference type="ChEBI" id="CHEBI:29105"/>
        <label>1</label>
    </ligand>
</feature>
<dbReference type="CDD" id="cd06257">
    <property type="entry name" value="DnaJ"/>
    <property type="match status" value="1"/>
</dbReference>
<organism evidence="14 15">
    <name type="scientific">Candidatus Fimimonas merdipullorum</name>
    <dbReference type="NCBI Taxonomy" id="2840822"/>
    <lineage>
        <taxon>Bacteria</taxon>
        <taxon>Pseudomonadati</taxon>
        <taxon>Myxococcota</taxon>
        <taxon>Myxococcia</taxon>
        <taxon>Myxococcales</taxon>
        <taxon>Cystobacterineae</taxon>
        <taxon>Myxococcaceae</taxon>
        <taxon>Myxococcaceae incertae sedis</taxon>
        <taxon>Candidatus Fimimonas</taxon>
    </lineage>
</organism>
<feature type="repeat" description="CXXCXGXG motif" evidence="10">
    <location>
        <begin position="205"/>
        <end position="212"/>
    </location>
</feature>
<evidence type="ECO:0000256" key="9">
    <source>
        <dbReference type="ARBA" id="ARBA00067609"/>
    </source>
</evidence>
<feature type="zinc finger region" description="CR-type" evidence="11">
    <location>
        <begin position="135"/>
        <end position="217"/>
    </location>
</feature>
<dbReference type="Proteomes" id="UP000886852">
    <property type="component" value="Unassembled WGS sequence"/>
</dbReference>
<comment type="function">
    <text evidence="10">Participates actively in the response to hyperosmotic and heat shock by preventing the aggregation of stress-denatured proteins and by disaggregating proteins, also in an autonomous, DnaK-independent fashion. Unfolded proteins bind initially to DnaJ; upon interaction with the DnaJ-bound protein, DnaK hydrolyzes its bound ATP, resulting in the formation of a stable complex. GrpE releases ADP from DnaK; ATP binding to DnaK triggers the release of the substrate protein, thus completing the reaction cycle. Several rounds of ATP-dependent interactions between DnaJ, DnaK and GrpE are required for fully efficient folding. Also involved, together with DnaK and GrpE, in the DNA replication of plasmids through activation of initiation proteins.</text>
</comment>
<dbReference type="InterPro" id="IPR008971">
    <property type="entry name" value="HSP40/DnaJ_pept-bd"/>
</dbReference>
<feature type="repeat" description="CXXCXGXG motif" evidence="10">
    <location>
        <begin position="191"/>
        <end position="198"/>
    </location>
</feature>
<keyword evidence="7 10" id="KW-0143">Chaperone</keyword>
<dbReference type="PRINTS" id="PR00625">
    <property type="entry name" value="JDOMAIN"/>
</dbReference>
<accession>A0A9D1SQ87</accession>
<feature type="domain" description="J" evidence="12">
    <location>
        <begin position="5"/>
        <end position="70"/>
    </location>
</feature>
<comment type="subcellular location">
    <subcellularLocation>
        <location evidence="10">Cytoplasm</location>
    </subcellularLocation>
</comment>
<sequence>MAVKDYYKILGVEKNASQEEIKSAYRKLAKQYHPDLHPGDSAAAEKFKEVNEAYSVVGDAEKRKKYDRGEMDVEGGFNPFGGGGFTATGFDDIFDMFSDAFGFGGGRRRSSGAATAAGSDITYNVELTFMESVLGCKKPINFTRVEKCPVCGGSGAKDDAHLKTCDKCGGSGQVRYSRSTLFGQQITMGVCDKCGGSGKIVTENCTSCGGKGIVNKNKVINVSIPAGVENGAVLQLAGEGNAARGKGGRNGNLLLVITVRPSKVFTRENYDLHVTVPVSFSTAVCGGEVEVPSPDGVFLYKMPEGTQNGSVVRFRGKGIRTARGITGDLYVKISVEVPKNVSRTQKKQIADFEQDCTLKNYPGKKEFLEEVSKLYK</sequence>
<dbReference type="Gene3D" id="2.60.260.20">
    <property type="entry name" value="Urease metallochaperone UreE, N-terminal domain"/>
    <property type="match status" value="2"/>
</dbReference>
<proteinExistence type="inferred from homology"/>
<dbReference type="Pfam" id="PF00226">
    <property type="entry name" value="DnaJ"/>
    <property type="match status" value="1"/>
</dbReference>
<keyword evidence="5 10" id="KW-0862">Zinc</keyword>
<reference evidence="14" key="1">
    <citation type="submission" date="2020-10" db="EMBL/GenBank/DDBJ databases">
        <authorList>
            <person name="Gilroy R."/>
        </authorList>
    </citation>
    <scope>NUCLEOTIDE SEQUENCE</scope>
    <source>
        <strain evidence="14">ChiHjej12B11-7776</strain>
    </source>
</reference>
<dbReference type="GO" id="GO:0009408">
    <property type="term" value="P:response to heat"/>
    <property type="evidence" value="ECO:0007669"/>
    <property type="project" value="InterPro"/>
</dbReference>
<dbReference type="SUPFAM" id="SSF57938">
    <property type="entry name" value="DnaJ/Hsp40 cysteine-rich domain"/>
    <property type="match status" value="1"/>
</dbReference>
<reference evidence="14" key="2">
    <citation type="journal article" date="2021" name="PeerJ">
        <title>Extensive microbial diversity within the chicken gut microbiome revealed by metagenomics and culture.</title>
        <authorList>
            <person name="Gilroy R."/>
            <person name="Ravi A."/>
            <person name="Getino M."/>
            <person name="Pursley I."/>
            <person name="Horton D.L."/>
            <person name="Alikhan N.F."/>
            <person name="Baker D."/>
            <person name="Gharbi K."/>
            <person name="Hall N."/>
            <person name="Watson M."/>
            <person name="Adriaenssens E.M."/>
            <person name="Foster-Nyarko E."/>
            <person name="Jarju S."/>
            <person name="Secka A."/>
            <person name="Antonio M."/>
            <person name="Oren A."/>
            <person name="Chaudhuri R.R."/>
            <person name="La Ragione R."/>
            <person name="Hildebrand F."/>
            <person name="Pallen M.J."/>
        </authorList>
    </citation>
    <scope>NUCLEOTIDE SEQUENCE</scope>
    <source>
        <strain evidence="14">ChiHjej12B11-7776</strain>
    </source>
</reference>
<dbReference type="InterPro" id="IPR001305">
    <property type="entry name" value="HSP_DnaJ_Cys-rich_dom"/>
</dbReference>
<dbReference type="EMBL" id="DVOC01000037">
    <property type="protein sequence ID" value="HIU90792.1"/>
    <property type="molecule type" value="Genomic_DNA"/>
</dbReference>
<dbReference type="CDD" id="cd10747">
    <property type="entry name" value="DnaJ_C"/>
    <property type="match status" value="1"/>
</dbReference>
<feature type="domain" description="CR-type" evidence="13">
    <location>
        <begin position="135"/>
        <end position="217"/>
    </location>
</feature>
<evidence type="ECO:0000256" key="5">
    <source>
        <dbReference type="ARBA" id="ARBA00022833"/>
    </source>
</evidence>
<dbReference type="Gene3D" id="2.10.230.10">
    <property type="entry name" value="Heat shock protein DnaJ, cysteine-rich domain"/>
    <property type="match status" value="1"/>
</dbReference>
<evidence type="ECO:0000259" key="12">
    <source>
        <dbReference type="PROSITE" id="PS50076"/>
    </source>
</evidence>
<dbReference type="InterPro" id="IPR002939">
    <property type="entry name" value="DnaJ_C"/>
</dbReference>
<dbReference type="NCBIfam" id="TIGR02349">
    <property type="entry name" value="DnaJ_bact"/>
    <property type="match status" value="1"/>
</dbReference>
<dbReference type="FunFam" id="2.10.230.10:FF:000002">
    <property type="entry name" value="Molecular chaperone DnaJ"/>
    <property type="match status" value="1"/>
</dbReference>
<protein>
    <recommendedName>
        <fullName evidence="9 10">Chaperone protein DnaJ</fullName>
    </recommendedName>
</protein>
<comment type="domain">
    <text evidence="10">The J domain is necessary and sufficient to stimulate DnaK ATPase activity. Zinc center 1 plays an important role in the autonomous, DnaK-independent chaperone activity of DnaJ. Zinc center 2 is essential for interaction with DnaK and for DnaJ activity.</text>
</comment>
<dbReference type="CDD" id="cd10719">
    <property type="entry name" value="DnaJ_zf"/>
    <property type="match status" value="1"/>
</dbReference>
<feature type="binding site" evidence="10">
    <location>
        <position position="151"/>
    </location>
    <ligand>
        <name>Zn(2+)</name>
        <dbReference type="ChEBI" id="CHEBI:29105"/>
        <label>1</label>
    </ligand>
</feature>
<keyword evidence="4 10" id="KW-0863">Zinc-finger</keyword>
<dbReference type="NCBIfam" id="NF008035">
    <property type="entry name" value="PRK10767.1"/>
    <property type="match status" value="1"/>
</dbReference>
<dbReference type="GO" id="GO:0005524">
    <property type="term" value="F:ATP binding"/>
    <property type="evidence" value="ECO:0007669"/>
    <property type="project" value="InterPro"/>
</dbReference>
<name>A0A9D1SQ87_9BACT</name>
<dbReference type="GO" id="GO:0006260">
    <property type="term" value="P:DNA replication"/>
    <property type="evidence" value="ECO:0007669"/>
    <property type="project" value="UniProtKB-KW"/>
</dbReference>
<feature type="repeat" description="CXXCXGXG motif" evidence="10">
    <location>
        <begin position="148"/>
        <end position="155"/>
    </location>
</feature>
<dbReference type="PROSITE" id="PS51188">
    <property type="entry name" value="ZF_CR"/>
    <property type="match status" value="1"/>
</dbReference>
<comment type="subunit">
    <text evidence="10">Homodimer.</text>
</comment>
<evidence type="ECO:0000256" key="4">
    <source>
        <dbReference type="ARBA" id="ARBA00022771"/>
    </source>
</evidence>
<feature type="binding site" evidence="10">
    <location>
        <position position="205"/>
    </location>
    <ligand>
        <name>Zn(2+)</name>
        <dbReference type="ChEBI" id="CHEBI:29105"/>
        <label>1</label>
    </ligand>
</feature>
<keyword evidence="3 10" id="KW-0677">Repeat</keyword>
<evidence type="ECO:0000256" key="2">
    <source>
        <dbReference type="ARBA" id="ARBA00022723"/>
    </source>
</evidence>
<dbReference type="SUPFAM" id="SSF46565">
    <property type="entry name" value="Chaperone J-domain"/>
    <property type="match status" value="1"/>
</dbReference>
<evidence type="ECO:0000256" key="1">
    <source>
        <dbReference type="ARBA" id="ARBA00022705"/>
    </source>
</evidence>
<dbReference type="GO" id="GO:0042026">
    <property type="term" value="P:protein refolding"/>
    <property type="evidence" value="ECO:0007669"/>
    <property type="project" value="TreeGrafter"/>
</dbReference>
<dbReference type="InterPro" id="IPR001623">
    <property type="entry name" value="DnaJ_domain"/>
</dbReference>
<dbReference type="InterPro" id="IPR036410">
    <property type="entry name" value="HSP_DnaJ_Cys-rich_dom_sf"/>
</dbReference>
<keyword evidence="2 10" id="KW-0479">Metal-binding</keyword>
<dbReference type="AlphaFoldDB" id="A0A9D1SQ87"/>
<dbReference type="Pfam" id="PF01556">
    <property type="entry name" value="DnaJ_C"/>
    <property type="match status" value="1"/>
</dbReference>
<dbReference type="Pfam" id="PF00684">
    <property type="entry name" value="DnaJ_CXXCXGXG"/>
    <property type="match status" value="1"/>
</dbReference>
<keyword evidence="10" id="KW-0963">Cytoplasm</keyword>
<comment type="similarity">
    <text evidence="8 10">Belongs to the DnaJ family.</text>
</comment>
<comment type="cofactor">
    <cofactor evidence="10">
        <name>Zn(2+)</name>
        <dbReference type="ChEBI" id="CHEBI:29105"/>
    </cofactor>
    <text evidence="10">Binds 2 Zn(2+) ions per monomer.</text>
</comment>
<evidence type="ECO:0000313" key="15">
    <source>
        <dbReference type="Proteomes" id="UP000886852"/>
    </source>
</evidence>
<evidence type="ECO:0000256" key="8">
    <source>
        <dbReference type="ARBA" id="ARBA00061004"/>
    </source>
</evidence>
<evidence type="ECO:0000313" key="14">
    <source>
        <dbReference type="EMBL" id="HIU90792.1"/>
    </source>
</evidence>
<evidence type="ECO:0000256" key="11">
    <source>
        <dbReference type="PROSITE-ProRule" id="PRU00546"/>
    </source>
</evidence>